<evidence type="ECO:0000313" key="2">
    <source>
        <dbReference type="EMBL" id="KAF0904270.1"/>
    </source>
</evidence>
<protein>
    <submittedName>
        <fullName evidence="2">Uncharacterized protein</fullName>
    </submittedName>
</protein>
<accession>A0A6G1CVW1</accession>
<dbReference type="EMBL" id="SPHZ02000008">
    <property type="protein sequence ID" value="KAF0904270.1"/>
    <property type="molecule type" value="Genomic_DNA"/>
</dbReference>
<dbReference type="AlphaFoldDB" id="A0A6G1CVW1"/>
<evidence type="ECO:0000256" key="1">
    <source>
        <dbReference type="SAM" id="MobiDB-lite"/>
    </source>
</evidence>
<comment type="caution">
    <text evidence="2">The sequence shown here is derived from an EMBL/GenBank/DDBJ whole genome shotgun (WGS) entry which is preliminary data.</text>
</comment>
<proteinExistence type="predicted"/>
<keyword evidence="3" id="KW-1185">Reference proteome</keyword>
<dbReference type="Proteomes" id="UP000479710">
    <property type="component" value="Unassembled WGS sequence"/>
</dbReference>
<feature type="region of interest" description="Disordered" evidence="1">
    <location>
        <begin position="116"/>
        <end position="157"/>
    </location>
</feature>
<feature type="compositionally biased region" description="Basic and acidic residues" evidence="1">
    <location>
        <begin position="142"/>
        <end position="157"/>
    </location>
</feature>
<reference evidence="2 3" key="1">
    <citation type="submission" date="2019-11" db="EMBL/GenBank/DDBJ databases">
        <title>Whole genome sequence of Oryza granulata.</title>
        <authorList>
            <person name="Li W."/>
        </authorList>
    </citation>
    <scope>NUCLEOTIDE SEQUENCE [LARGE SCALE GENOMIC DNA]</scope>
    <source>
        <strain evidence="3">cv. Menghai</strain>
        <tissue evidence="2">Leaf</tissue>
    </source>
</reference>
<evidence type="ECO:0000313" key="3">
    <source>
        <dbReference type="Proteomes" id="UP000479710"/>
    </source>
</evidence>
<sequence>MVAAALPAKSNCMARVPATPSYPGWALPDLAVSPSRAPRFFLPQEVQGINWIPSVSLRRDGAAAGEEEPDPAALAWWVRAFCRRRWEGWSAHGRKGTAPAGGDSAKVDAASSLLKEVVGKEEEEEKTTAAGDEDNVGVVEEESGRRDRKIGADRGNN</sequence>
<feature type="compositionally biased region" description="Acidic residues" evidence="1">
    <location>
        <begin position="121"/>
        <end position="141"/>
    </location>
</feature>
<name>A0A6G1CVW1_9ORYZ</name>
<gene>
    <name evidence="2" type="ORF">E2562_033034</name>
</gene>
<organism evidence="2 3">
    <name type="scientific">Oryza meyeriana var. granulata</name>
    <dbReference type="NCBI Taxonomy" id="110450"/>
    <lineage>
        <taxon>Eukaryota</taxon>
        <taxon>Viridiplantae</taxon>
        <taxon>Streptophyta</taxon>
        <taxon>Embryophyta</taxon>
        <taxon>Tracheophyta</taxon>
        <taxon>Spermatophyta</taxon>
        <taxon>Magnoliopsida</taxon>
        <taxon>Liliopsida</taxon>
        <taxon>Poales</taxon>
        <taxon>Poaceae</taxon>
        <taxon>BOP clade</taxon>
        <taxon>Oryzoideae</taxon>
        <taxon>Oryzeae</taxon>
        <taxon>Oryzinae</taxon>
        <taxon>Oryza</taxon>
        <taxon>Oryza meyeriana</taxon>
    </lineage>
</organism>